<gene>
    <name evidence="1" type="ORF">EVAR_102863_1</name>
</gene>
<name>A0A4C1UN56_EUMVA</name>
<proteinExistence type="predicted"/>
<keyword evidence="2" id="KW-1185">Reference proteome</keyword>
<evidence type="ECO:0000313" key="1">
    <source>
        <dbReference type="EMBL" id="GBP27610.1"/>
    </source>
</evidence>
<dbReference type="AlphaFoldDB" id="A0A4C1UN56"/>
<organism evidence="1 2">
    <name type="scientific">Eumeta variegata</name>
    <name type="common">Bagworm moth</name>
    <name type="synonym">Eumeta japonica</name>
    <dbReference type="NCBI Taxonomy" id="151549"/>
    <lineage>
        <taxon>Eukaryota</taxon>
        <taxon>Metazoa</taxon>
        <taxon>Ecdysozoa</taxon>
        <taxon>Arthropoda</taxon>
        <taxon>Hexapoda</taxon>
        <taxon>Insecta</taxon>
        <taxon>Pterygota</taxon>
        <taxon>Neoptera</taxon>
        <taxon>Endopterygota</taxon>
        <taxon>Lepidoptera</taxon>
        <taxon>Glossata</taxon>
        <taxon>Ditrysia</taxon>
        <taxon>Tineoidea</taxon>
        <taxon>Psychidae</taxon>
        <taxon>Oiketicinae</taxon>
        <taxon>Eumeta</taxon>
    </lineage>
</organism>
<protein>
    <submittedName>
        <fullName evidence="1">Uncharacterized protein</fullName>
    </submittedName>
</protein>
<reference evidence="1 2" key="1">
    <citation type="journal article" date="2019" name="Commun. Biol.">
        <title>The bagworm genome reveals a unique fibroin gene that provides high tensile strength.</title>
        <authorList>
            <person name="Kono N."/>
            <person name="Nakamura H."/>
            <person name="Ohtoshi R."/>
            <person name="Tomita M."/>
            <person name="Numata K."/>
            <person name="Arakawa K."/>
        </authorList>
    </citation>
    <scope>NUCLEOTIDE SEQUENCE [LARGE SCALE GENOMIC DNA]</scope>
</reference>
<comment type="caution">
    <text evidence="1">The sequence shown here is derived from an EMBL/GenBank/DDBJ whole genome shotgun (WGS) entry which is preliminary data.</text>
</comment>
<sequence>MAAWSQWSLAATDLHRVSTANASSIVGRRGASVQVAHYDVHKLVPVQLLSPDSSRPALLCFLYELRRGGWGAIEDHHEKMYANRKRSLSVGPIDKLLITQWAMEEMCSGFLREIKSTTRKYTEEPEQSLSFFRVRNPENRAPPVKTELQRAHIVEKPEKKQQLLI</sequence>
<accession>A0A4C1UN56</accession>
<evidence type="ECO:0000313" key="2">
    <source>
        <dbReference type="Proteomes" id="UP000299102"/>
    </source>
</evidence>
<dbReference type="EMBL" id="BGZK01000196">
    <property type="protein sequence ID" value="GBP27610.1"/>
    <property type="molecule type" value="Genomic_DNA"/>
</dbReference>
<dbReference type="Proteomes" id="UP000299102">
    <property type="component" value="Unassembled WGS sequence"/>
</dbReference>